<dbReference type="OrthoDB" id="5597211at2759"/>
<name>A0A8H7PYC5_MORIS</name>
<dbReference type="Pfam" id="PF26163">
    <property type="entry name" value="mS26"/>
    <property type="match status" value="1"/>
</dbReference>
<evidence type="ECO:0000256" key="1">
    <source>
        <dbReference type="SAM" id="MobiDB-lite"/>
    </source>
</evidence>
<dbReference type="InterPro" id="IPR058940">
    <property type="entry name" value="mS26_fungi"/>
</dbReference>
<accession>A0A8H7PYC5</accession>
<keyword evidence="3" id="KW-1185">Reference proteome</keyword>
<evidence type="ECO:0000313" key="3">
    <source>
        <dbReference type="Proteomes" id="UP000654370"/>
    </source>
</evidence>
<dbReference type="AlphaFoldDB" id="A0A8H7PYC5"/>
<reference evidence="2" key="1">
    <citation type="submission" date="2020-12" db="EMBL/GenBank/DDBJ databases">
        <title>Metabolic potential, ecology and presence of endohyphal bacteria is reflected in genomic diversity of Mucoromycotina.</title>
        <authorList>
            <person name="Muszewska A."/>
            <person name="Okrasinska A."/>
            <person name="Steczkiewicz K."/>
            <person name="Drgas O."/>
            <person name="Orlowska M."/>
            <person name="Perlinska-Lenart U."/>
            <person name="Aleksandrzak-Piekarczyk T."/>
            <person name="Szatraj K."/>
            <person name="Zielenkiewicz U."/>
            <person name="Pilsyk S."/>
            <person name="Malc E."/>
            <person name="Mieczkowski P."/>
            <person name="Kruszewska J.S."/>
            <person name="Biernat P."/>
            <person name="Pawlowska J."/>
        </authorList>
    </citation>
    <scope>NUCLEOTIDE SEQUENCE</scope>
    <source>
        <strain evidence="2">WA0000067209</strain>
    </source>
</reference>
<sequence>MNTPQRILRVVPTRAIRCYSSSSSEYIPGRRGYAPGFAAPANSKSKPKSSKQTPLETTLASHLPGAKATSAKPESKSRMNEYRDAVRSKRFEYAQELLTAHAQRKQTSQQKQDQNSKDLQSKRDKMLEEKKAAITHEQEVIHELELDSALPTTESDNREQRRTQRLQNYRSQKHAQSDARLNRLLSIYHDSNNFITKDNLESKITDLIEQEYRPPFLQTYEDMRTSVDVGDIQVLQRREAELRDVMEGTVSGQHVGVRAIREWVDKQ</sequence>
<feature type="compositionally biased region" description="Basic and acidic residues" evidence="1">
    <location>
        <begin position="114"/>
        <end position="123"/>
    </location>
</feature>
<feature type="region of interest" description="Disordered" evidence="1">
    <location>
        <begin position="136"/>
        <end position="175"/>
    </location>
</feature>
<protein>
    <submittedName>
        <fullName evidence="2">Uncharacterized protein</fullName>
    </submittedName>
</protein>
<feature type="region of interest" description="Disordered" evidence="1">
    <location>
        <begin position="101"/>
        <end position="123"/>
    </location>
</feature>
<feature type="region of interest" description="Disordered" evidence="1">
    <location>
        <begin position="22"/>
        <end position="82"/>
    </location>
</feature>
<proteinExistence type="predicted"/>
<evidence type="ECO:0000313" key="2">
    <source>
        <dbReference type="EMBL" id="KAG2182522.1"/>
    </source>
</evidence>
<feature type="compositionally biased region" description="Basic and acidic residues" evidence="1">
    <location>
        <begin position="136"/>
        <end position="145"/>
    </location>
</feature>
<organism evidence="2 3">
    <name type="scientific">Mortierella isabellina</name>
    <name type="common">Filamentous fungus</name>
    <name type="synonym">Umbelopsis isabellina</name>
    <dbReference type="NCBI Taxonomy" id="91625"/>
    <lineage>
        <taxon>Eukaryota</taxon>
        <taxon>Fungi</taxon>
        <taxon>Fungi incertae sedis</taxon>
        <taxon>Mucoromycota</taxon>
        <taxon>Mucoromycotina</taxon>
        <taxon>Umbelopsidomycetes</taxon>
        <taxon>Umbelopsidales</taxon>
        <taxon>Umbelopsidaceae</taxon>
        <taxon>Umbelopsis</taxon>
    </lineage>
</organism>
<gene>
    <name evidence="2" type="ORF">INT43_007453</name>
</gene>
<feature type="compositionally biased region" description="Basic and acidic residues" evidence="1">
    <location>
        <begin position="73"/>
        <end position="82"/>
    </location>
</feature>
<dbReference type="EMBL" id="JAEPQZ010000004">
    <property type="protein sequence ID" value="KAG2182522.1"/>
    <property type="molecule type" value="Genomic_DNA"/>
</dbReference>
<dbReference type="Proteomes" id="UP000654370">
    <property type="component" value="Unassembled WGS sequence"/>
</dbReference>
<comment type="caution">
    <text evidence="2">The sequence shown here is derived from an EMBL/GenBank/DDBJ whole genome shotgun (WGS) entry which is preliminary data.</text>
</comment>